<feature type="domain" description="Glucose-methanol-choline oxidoreductase N-terminal" evidence="6">
    <location>
        <begin position="95"/>
        <end position="109"/>
    </location>
</feature>
<keyword evidence="4" id="KW-0274">FAD</keyword>
<dbReference type="PROSITE" id="PS00624">
    <property type="entry name" value="GMC_OXRED_2"/>
    <property type="match status" value="1"/>
</dbReference>
<dbReference type="SUPFAM" id="SSF51905">
    <property type="entry name" value="FAD/NAD(P)-binding domain"/>
    <property type="match status" value="1"/>
</dbReference>
<dbReference type="Pfam" id="PF00732">
    <property type="entry name" value="GMC_oxred_N"/>
    <property type="match status" value="1"/>
</dbReference>
<name>S3CGF4_GLAL2</name>
<dbReference type="HOGENOM" id="CLU_002865_6_1_1"/>
<dbReference type="InterPro" id="IPR027424">
    <property type="entry name" value="Glucose_Oxidase_domain_2"/>
</dbReference>
<evidence type="ECO:0000256" key="3">
    <source>
        <dbReference type="ARBA" id="ARBA00022630"/>
    </source>
</evidence>
<evidence type="ECO:0000259" key="6">
    <source>
        <dbReference type="PROSITE" id="PS00624"/>
    </source>
</evidence>
<dbReference type="GO" id="GO:0016614">
    <property type="term" value="F:oxidoreductase activity, acting on CH-OH group of donors"/>
    <property type="evidence" value="ECO:0007669"/>
    <property type="project" value="InterPro"/>
</dbReference>
<organism evidence="7 8">
    <name type="scientific">Glarea lozoyensis (strain ATCC 20868 / MF5171)</name>
    <dbReference type="NCBI Taxonomy" id="1116229"/>
    <lineage>
        <taxon>Eukaryota</taxon>
        <taxon>Fungi</taxon>
        <taxon>Dikarya</taxon>
        <taxon>Ascomycota</taxon>
        <taxon>Pezizomycotina</taxon>
        <taxon>Leotiomycetes</taxon>
        <taxon>Helotiales</taxon>
        <taxon>Helotiaceae</taxon>
        <taxon>Glarea</taxon>
    </lineage>
</organism>
<sequence>MPNMDEPVDGANGENGLFWHPSSFNPVNFYRSFARTQHYDSISRPNYQVITGQKVNKILFASNTTRATGVQFTSRNPGSKPLAVKASKEIIISAGTIHTPQVLQMSGIGPRDLLEKAGIEVKVELPGVGANFQDHAWLNVGYIWSNGTPAVPSDIRGQGDPKTGYAPNLGAWIGMPTVSPDGYEDLAARYEAQDPAAYMPPNTHPDVIAGYAAFQKFHANLMRKKNANFLWLPLKGDASSSLLSMHVLSHGSININPLSPSSEPIVDYRALTNPIDIDIMVENIEFLRRYMSLPDFATSKPVETNPGANIKGEALREWIRRNWIPTTFHPTGTAAKIPRDRGGVVDEDLLVYGTEGLSVADASIMPLPPGANTQSTVYMIAEKAADMLKARQ</sequence>
<reference evidence="7 8" key="1">
    <citation type="journal article" date="2013" name="BMC Genomics">
        <title>Genomics-driven discovery of the pneumocandin biosynthetic gene cluster in the fungus Glarea lozoyensis.</title>
        <authorList>
            <person name="Chen L."/>
            <person name="Yue Q."/>
            <person name="Zhang X."/>
            <person name="Xiang M."/>
            <person name="Wang C."/>
            <person name="Li S."/>
            <person name="Che Y."/>
            <person name="Ortiz-Lopez F.J."/>
            <person name="Bills G.F."/>
            <person name="Liu X."/>
            <person name="An Z."/>
        </authorList>
    </citation>
    <scope>NUCLEOTIDE SEQUENCE [LARGE SCALE GENOMIC DNA]</scope>
    <source>
        <strain evidence="8">ATCC 20868 / MF5171</strain>
    </source>
</reference>
<comment type="cofactor">
    <cofactor evidence="1">
        <name>FAD</name>
        <dbReference type="ChEBI" id="CHEBI:57692"/>
    </cofactor>
</comment>
<dbReference type="RefSeq" id="XP_008086921.1">
    <property type="nucleotide sequence ID" value="XM_008088730.1"/>
</dbReference>
<dbReference type="Proteomes" id="UP000016922">
    <property type="component" value="Unassembled WGS sequence"/>
</dbReference>
<dbReference type="Pfam" id="PF05199">
    <property type="entry name" value="GMC_oxred_C"/>
    <property type="match status" value="1"/>
</dbReference>
<dbReference type="InterPro" id="IPR012132">
    <property type="entry name" value="GMC_OxRdtase"/>
</dbReference>
<gene>
    <name evidence="7" type="ORF">GLAREA_01514</name>
</gene>
<dbReference type="EMBL" id="KE145371">
    <property type="protein sequence ID" value="EPE25602.1"/>
    <property type="molecule type" value="Genomic_DNA"/>
</dbReference>
<evidence type="ECO:0000256" key="5">
    <source>
        <dbReference type="ARBA" id="ARBA00023002"/>
    </source>
</evidence>
<dbReference type="GO" id="GO:0050660">
    <property type="term" value="F:flavin adenine dinucleotide binding"/>
    <property type="evidence" value="ECO:0007669"/>
    <property type="project" value="InterPro"/>
</dbReference>
<dbReference type="AlphaFoldDB" id="S3CGF4"/>
<evidence type="ECO:0000313" key="7">
    <source>
        <dbReference type="EMBL" id="EPE25602.1"/>
    </source>
</evidence>
<comment type="similarity">
    <text evidence="2">Belongs to the GMC oxidoreductase family.</text>
</comment>
<dbReference type="PANTHER" id="PTHR11552:SF115">
    <property type="entry name" value="DEHYDROGENASE XPTC-RELATED"/>
    <property type="match status" value="1"/>
</dbReference>
<dbReference type="SUPFAM" id="SSF54373">
    <property type="entry name" value="FAD-linked reductases, C-terminal domain"/>
    <property type="match status" value="1"/>
</dbReference>
<dbReference type="PANTHER" id="PTHR11552">
    <property type="entry name" value="GLUCOSE-METHANOL-CHOLINE GMC OXIDOREDUCTASE"/>
    <property type="match status" value="1"/>
</dbReference>
<proteinExistence type="inferred from homology"/>
<evidence type="ECO:0000256" key="2">
    <source>
        <dbReference type="ARBA" id="ARBA00010790"/>
    </source>
</evidence>
<dbReference type="KEGG" id="glz:GLAREA_01514"/>
<dbReference type="InterPro" id="IPR007867">
    <property type="entry name" value="GMC_OxRtase_C"/>
</dbReference>
<keyword evidence="8" id="KW-1185">Reference proteome</keyword>
<dbReference type="STRING" id="1116229.S3CGF4"/>
<dbReference type="Gene3D" id="4.10.450.10">
    <property type="entry name" value="Glucose Oxidase, domain 2"/>
    <property type="match status" value="1"/>
</dbReference>
<dbReference type="GO" id="GO:0044550">
    <property type="term" value="P:secondary metabolite biosynthetic process"/>
    <property type="evidence" value="ECO:0007669"/>
    <property type="project" value="TreeGrafter"/>
</dbReference>
<dbReference type="eggNOG" id="KOG1238">
    <property type="taxonomic scope" value="Eukaryota"/>
</dbReference>
<dbReference type="Gene3D" id="3.50.50.60">
    <property type="entry name" value="FAD/NAD(P)-binding domain"/>
    <property type="match status" value="1"/>
</dbReference>
<accession>S3CGF4</accession>
<keyword evidence="3" id="KW-0285">Flavoprotein</keyword>
<evidence type="ECO:0000256" key="4">
    <source>
        <dbReference type="ARBA" id="ARBA00022827"/>
    </source>
</evidence>
<dbReference type="GeneID" id="19460572"/>
<dbReference type="InterPro" id="IPR000172">
    <property type="entry name" value="GMC_OxRdtase_N"/>
</dbReference>
<dbReference type="Gene3D" id="3.30.560.10">
    <property type="entry name" value="Glucose Oxidase, domain 3"/>
    <property type="match status" value="1"/>
</dbReference>
<dbReference type="OrthoDB" id="269227at2759"/>
<evidence type="ECO:0000313" key="8">
    <source>
        <dbReference type="Proteomes" id="UP000016922"/>
    </source>
</evidence>
<keyword evidence="5" id="KW-0560">Oxidoreductase</keyword>
<evidence type="ECO:0000256" key="1">
    <source>
        <dbReference type="ARBA" id="ARBA00001974"/>
    </source>
</evidence>
<dbReference type="InterPro" id="IPR036188">
    <property type="entry name" value="FAD/NAD-bd_sf"/>
</dbReference>
<protein>
    <submittedName>
        <fullName evidence="7">FAD/NAD(P)-binding protein</fullName>
    </submittedName>
</protein>